<evidence type="ECO:0000256" key="5">
    <source>
        <dbReference type="SAM" id="Phobius"/>
    </source>
</evidence>
<dbReference type="Proteomes" id="UP000815325">
    <property type="component" value="Unassembled WGS sequence"/>
</dbReference>
<feature type="transmembrane region" description="Helical" evidence="5">
    <location>
        <begin position="105"/>
        <end position="126"/>
    </location>
</feature>
<feature type="transmembrane region" description="Helical" evidence="5">
    <location>
        <begin position="12"/>
        <end position="31"/>
    </location>
</feature>
<name>A0ABQ7FUB4_DUNSA</name>
<keyword evidence="8" id="KW-1185">Reference proteome</keyword>
<evidence type="ECO:0000313" key="7">
    <source>
        <dbReference type="EMBL" id="KAF5826010.1"/>
    </source>
</evidence>
<evidence type="ECO:0000256" key="2">
    <source>
        <dbReference type="ARBA" id="ARBA00022692"/>
    </source>
</evidence>
<organism evidence="7 8">
    <name type="scientific">Dunaliella salina</name>
    <name type="common">Green alga</name>
    <name type="synonym">Protococcus salinus</name>
    <dbReference type="NCBI Taxonomy" id="3046"/>
    <lineage>
        <taxon>Eukaryota</taxon>
        <taxon>Viridiplantae</taxon>
        <taxon>Chlorophyta</taxon>
        <taxon>core chlorophytes</taxon>
        <taxon>Chlorophyceae</taxon>
        <taxon>CS clade</taxon>
        <taxon>Chlamydomonadales</taxon>
        <taxon>Dunaliellaceae</taxon>
        <taxon>Dunaliella</taxon>
    </lineage>
</organism>
<keyword evidence="2 5" id="KW-0812">Transmembrane</keyword>
<dbReference type="InterPro" id="IPR050186">
    <property type="entry name" value="TPT_transporter"/>
</dbReference>
<feature type="transmembrane region" description="Helical" evidence="5">
    <location>
        <begin position="133"/>
        <end position="152"/>
    </location>
</feature>
<proteinExistence type="predicted"/>
<feature type="transmembrane region" description="Helical" evidence="5">
    <location>
        <begin position="158"/>
        <end position="178"/>
    </location>
</feature>
<feature type="transmembrane region" description="Helical" evidence="5">
    <location>
        <begin position="199"/>
        <end position="218"/>
    </location>
</feature>
<sequence length="316" mass="34415">MNKDPSQASWLFHAIVAGCCYSFSSGLLTMLNKHALVNFGFSAPNMLLLMQCVLTVLIVKICALFHLITDILPLRKDIAFTWFPVNIIFVCMIGTNVYAMQHVGLGILIVCKNLSNVLTCIGDYVLFGKRYNWNVWASLSVMFASATVGASADKHFTFIGYGWLAANILFTSLYTLLLRGVIGKVKDITAGKPFSDFTLVLYNNALSILPVLLLAIFFDEHKAITLESNLLALSNPSFLIVAAMSGVLGFAISFSSLWFLSQTSATIYSLVGALNKIPIAVLGIFVFNEPTDIQSLGSITLGLGAGILFVWAKQLT</sequence>
<dbReference type="SUPFAM" id="SSF103481">
    <property type="entry name" value="Multidrug resistance efflux transporter EmrE"/>
    <property type="match status" value="2"/>
</dbReference>
<evidence type="ECO:0000256" key="4">
    <source>
        <dbReference type="ARBA" id="ARBA00023136"/>
    </source>
</evidence>
<dbReference type="PANTHER" id="PTHR11132">
    <property type="entry name" value="SOLUTE CARRIER FAMILY 35"/>
    <property type="match status" value="1"/>
</dbReference>
<keyword evidence="4 5" id="KW-0472">Membrane</keyword>
<keyword evidence="3 5" id="KW-1133">Transmembrane helix</keyword>
<evidence type="ECO:0000256" key="3">
    <source>
        <dbReference type="ARBA" id="ARBA00022989"/>
    </source>
</evidence>
<feature type="transmembrane region" description="Helical" evidence="5">
    <location>
        <begin position="267"/>
        <end position="287"/>
    </location>
</feature>
<protein>
    <recommendedName>
        <fullName evidence="6">Sugar phosphate transporter domain-containing protein</fullName>
    </recommendedName>
</protein>
<feature type="transmembrane region" description="Helical" evidence="5">
    <location>
        <begin position="238"/>
        <end position="260"/>
    </location>
</feature>
<evidence type="ECO:0000313" key="8">
    <source>
        <dbReference type="Proteomes" id="UP000815325"/>
    </source>
</evidence>
<dbReference type="InterPro" id="IPR037185">
    <property type="entry name" value="EmrE-like"/>
</dbReference>
<feature type="transmembrane region" description="Helical" evidence="5">
    <location>
        <begin position="80"/>
        <end position="99"/>
    </location>
</feature>
<feature type="transmembrane region" description="Helical" evidence="5">
    <location>
        <begin position="46"/>
        <end position="68"/>
    </location>
</feature>
<dbReference type="EMBL" id="MU071507">
    <property type="protein sequence ID" value="KAF5826010.1"/>
    <property type="molecule type" value="Genomic_DNA"/>
</dbReference>
<dbReference type="InterPro" id="IPR004853">
    <property type="entry name" value="Sugar_P_trans_dom"/>
</dbReference>
<evidence type="ECO:0000259" key="6">
    <source>
        <dbReference type="Pfam" id="PF03151"/>
    </source>
</evidence>
<accession>A0ABQ7FUB4</accession>
<feature type="transmembrane region" description="Helical" evidence="5">
    <location>
        <begin position="293"/>
        <end position="312"/>
    </location>
</feature>
<evidence type="ECO:0000256" key="1">
    <source>
        <dbReference type="ARBA" id="ARBA00004141"/>
    </source>
</evidence>
<comment type="caution">
    <text evidence="7">The sequence shown here is derived from an EMBL/GenBank/DDBJ whole genome shotgun (WGS) entry which is preliminary data.</text>
</comment>
<gene>
    <name evidence="7" type="ORF">DUNSADRAFT_5397</name>
</gene>
<reference evidence="7" key="1">
    <citation type="submission" date="2017-08" db="EMBL/GenBank/DDBJ databases">
        <authorList>
            <person name="Polle J.E."/>
            <person name="Barry K."/>
            <person name="Cushman J."/>
            <person name="Schmutz J."/>
            <person name="Tran D."/>
            <person name="Hathwaick L.T."/>
            <person name="Yim W.C."/>
            <person name="Jenkins J."/>
            <person name="Mckie-Krisberg Z.M."/>
            <person name="Prochnik S."/>
            <person name="Lindquist E."/>
            <person name="Dockter R.B."/>
            <person name="Adam C."/>
            <person name="Molina H."/>
            <person name="Bunkerborg J."/>
            <person name="Jin E."/>
            <person name="Buchheim M."/>
            <person name="Magnuson J."/>
        </authorList>
    </citation>
    <scope>NUCLEOTIDE SEQUENCE</scope>
    <source>
        <strain evidence="7">CCAP 19/18</strain>
    </source>
</reference>
<feature type="domain" description="Sugar phosphate transporter" evidence="6">
    <location>
        <begin position="19"/>
        <end position="298"/>
    </location>
</feature>
<dbReference type="PROSITE" id="PS51257">
    <property type="entry name" value="PROKAR_LIPOPROTEIN"/>
    <property type="match status" value="1"/>
</dbReference>
<dbReference type="Pfam" id="PF03151">
    <property type="entry name" value="TPT"/>
    <property type="match status" value="1"/>
</dbReference>
<comment type="subcellular location">
    <subcellularLocation>
        <location evidence="1">Membrane</location>
        <topology evidence="1">Multi-pass membrane protein</topology>
    </subcellularLocation>
</comment>